<accession>A0A9D2NCY6</accession>
<dbReference type="EMBL" id="DWWS01000016">
    <property type="protein sequence ID" value="HJC22773.1"/>
    <property type="molecule type" value="Genomic_DNA"/>
</dbReference>
<dbReference type="InterPro" id="IPR003772">
    <property type="entry name" value="YceD"/>
</dbReference>
<reference evidence="1" key="2">
    <citation type="submission" date="2021-04" db="EMBL/GenBank/DDBJ databases">
        <authorList>
            <person name="Gilroy R."/>
        </authorList>
    </citation>
    <scope>NUCLEOTIDE SEQUENCE</scope>
    <source>
        <strain evidence="1">USAMLcec2-132</strain>
    </source>
</reference>
<gene>
    <name evidence="1" type="ORF">H9761_03610</name>
</gene>
<dbReference type="AlphaFoldDB" id="A0A9D2NCY6"/>
<protein>
    <submittedName>
        <fullName evidence="1">DUF177 domain-containing protein</fullName>
    </submittedName>
</protein>
<dbReference type="Proteomes" id="UP000823891">
    <property type="component" value="Unassembled WGS sequence"/>
</dbReference>
<sequence length="174" mass="19387">MLINLTDVFTEEGKSVVREVPLELTEVDFQGERFKILDKSPVKLRLSGSGAGKALVEADAEVSVAMKCDRCLKDVAKKFDLHISAEVISPERANEDEAEEQSGFMDGYQLDVDSLISNEIFTCWPLKVLCREDCKGLCRVCGKDLNEGECGCDTFVPDPRMAAIMDIFRENKEV</sequence>
<name>A0A9D2NCY6_9FIRM</name>
<comment type="caution">
    <text evidence="1">The sequence shown here is derived from an EMBL/GenBank/DDBJ whole genome shotgun (WGS) entry which is preliminary data.</text>
</comment>
<organism evidence="1 2">
    <name type="scientific">Candidatus Eisenbergiella merdavium</name>
    <dbReference type="NCBI Taxonomy" id="2838551"/>
    <lineage>
        <taxon>Bacteria</taxon>
        <taxon>Bacillati</taxon>
        <taxon>Bacillota</taxon>
        <taxon>Clostridia</taxon>
        <taxon>Lachnospirales</taxon>
        <taxon>Lachnospiraceae</taxon>
        <taxon>Eisenbergiella</taxon>
    </lineage>
</organism>
<dbReference type="Pfam" id="PF02620">
    <property type="entry name" value="YceD"/>
    <property type="match status" value="1"/>
</dbReference>
<evidence type="ECO:0000313" key="1">
    <source>
        <dbReference type="EMBL" id="HJC22773.1"/>
    </source>
</evidence>
<proteinExistence type="predicted"/>
<reference evidence="1" key="1">
    <citation type="journal article" date="2021" name="PeerJ">
        <title>Extensive microbial diversity within the chicken gut microbiome revealed by metagenomics and culture.</title>
        <authorList>
            <person name="Gilroy R."/>
            <person name="Ravi A."/>
            <person name="Getino M."/>
            <person name="Pursley I."/>
            <person name="Horton D.L."/>
            <person name="Alikhan N.F."/>
            <person name="Baker D."/>
            <person name="Gharbi K."/>
            <person name="Hall N."/>
            <person name="Watson M."/>
            <person name="Adriaenssens E.M."/>
            <person name="Foster-Nyarko E."/>
            <person name="Jarju S."/>
            <person name="Secka A."/>
            <person name="Antonio M."/>
            <person name="Oren A."/>
            <person name="Chaudhuri R.R."/>
            <person name="La Ragione R."/>
            <person name="Hildebrand F."/>
            <person name="Pallen M.J."/>
        </authorList>
    </citation>
    <scope>NUCLEOTIDE SEQUENCE</scope>
    <source>
        <strain evidence="1">USAMLcec2-132</strain>
    </source>
</reference>
<evidence type="ECO:0000313" key="2">
    <source>
        <dbReference type="Proteomes" id="UP000823891"/>
    </source>
</evidence>